<keyword evidence="4" id="KW-0949">S-adenosyl-L-methionine</keyword>
<keyword evidence="6" id="KW-1185">Reference proteome</keyword>
<keyword evidence="2 5" id="KW-0489">Methyltransferase</keyword>
<dbReference type="Gene3D" id="3.40.50.150">
    <property type="entry name" value="Vaccinia Virus protein VP39"/>
    <property type="match status" value="1"/>
</dbReference>
<dbReference type="Pfam" id="PF01209">
    <property type="entry name" value="Ubie_methyltran"/>
    <property type="match status" value="1"/>
</dbReference>
<dbReference type="CDD" id="cd02440">
    <property type="entry name" value="AdoMet_MTases"/>
    <property type="match status" value="1"/>
</dbReference>
<dbReference type="SUPFAM" id="SSF53335">
    <property type="entry name" value="S-adenosyl-L-methionine-dependent methyltransferases"/>
    <property type="match status" value="1"/>
</dbReference>
<dbReference type="OrthoDB" id="597202at2"/>
<evidence type="ECO:0000256" key="4">
    <source>
        <dbReference type="ARBA" id="ARBA00022691"/>
    </source>
</evidence>
<reference evidence="5 6" key="1">
    <citation type="submission" date="2019-04" db="EMBL/GenBank/DDBJ databases">
        <title>Draft genome sequence of Robertkochia marina CC-AMO-30D.</title>
        <authorList>
            <person name="Hameed A."/>
            <person name="Lin S.-Y."/>
            <person name="Shahina M."/>
            <person name="Lai W.-A."/>
            <person name="Young C.-C."/>
        </authorList>
    </citation>
    <scope>NUCLEOTIDE SEQUENCE [LARGE SCALE GENOMIC DNA]</scope>
    <source>
        <strain evidence="5 6">CC-AMO-30D</strain>
    </source>
</reference>
<evidence type="ECO:0000256" key="3">
    <source>
        <dbReference type="ARBA" id="ARBA00022679"/>
    </source>
</evidence>
<keyword evidence="3 5" id="KW-0808">Transferase</keyword>
<evidence type="ECO:0000256" key="1">
    <source>
        <dbReference type="ARBA" id="ARBA00022428"/>
    </source>
</evidence>
<name>A0A4S3M4G5_9FLAO</name>
<comment type="caution">
    <text evidence="5">The sequence shown here is derived from an EMBL/GenBank/DDBJ whole genome shotgun (WGS) entry which is preliminary data.</text>
</comment>
<dbReference type="RefSeq" id="WP_136335195.1">
    <property type="nucleotide sequence ID" value="NZ_QXMP01000002.1"/>
</dbReference>
<dbReference type="InterPro" id="IPR004033">
    <property type="entry name" value="UbiE/COQ5_MeTrFase"/>
</dbReference>
<keyword evidence="1" id="KW-0474">Menaquinone biosynthesis</keyword>
<sequence>MEENIYQDHFVAKLFDRMSPSYEFMNSLTSLGFYPFWRQQAIEIISIGKGKKVTDLLTGPGESWKHILPRIGTEGELTALDFSTSMIQLAEKRKERYPEYNIKLHCENVFNSGIKDNSQDVVICCYGLKTFEHAQLEQLALEILRILKPGGSFSLVEVAMPETQWLKNCYRFYLGKVIPFLSKFLAENPETYNYLETYSNNFEGFDLMLAHLEKHGGNPSMHKRFFGCAKGITGVKS</sequence>
<evidence type="ECO:0000256" key="2">
    <source>
        <dbReference type="ARBA" id="ARBA00022603"/>
    </source>
</evidence>
<proteinExistence type="predicted"/>
<dbReference type="PANTHER" id="PTHR43591:SF24">
    <property type="entry name" value="2-METHOXY-6-POLYPRENYL-1,4-BENZOQUINOL METHYLASE, MITOCHONDRIAL"/>
    <property type="match status" value="1"/>
</dbReference>
<gene>
    <name evidence="5" type="ORF">E7Z59_05095</name>
</gene>
<dbReference type="PROSITE" id="PS51608">
    <property type="entry name" value="SAM_MT_UBIE"/>
    <property type="match status" value="1"/>
</dbReference>
<evidence type="ECO:0000313" key="5">
    <source>
        <dbReference type="EMBL" id="THD69705.1"/>
    </source>
</evidence>
<dbReference type="AlphaFoldDB" id="A0A4S3M4G5"/>
<organism evidence="5 6">
    <name type="scientific">Robertkochia marina</name>
    <dbReference type="NCBI Taxonomy" id="1227945"/>
    <lineage>
        <taxon>Bacteria</taxon>
        <taxon>Pseudomonadati</taxon>
        <taxon>Bacteroidota</taxon>
        <taxon>Flavobacteriia</taxon>
        <taxon>Flavobacteriales</taxon>
        <taxon>Flavobacteriaceae</taxon>
        <taxon>Robertkochia</taxon>
    </lineage>
</organism>
<dbReference type="Proteomes" id="UP000305939">
    <property type="component" value="Unassembled WGS sequence"/>
</dbReference>
<dbReference type="EMBL" id="SSMC01000001">
    <property type="protein sequence ID" value="THD69705.1"/>
    <property type="molecule type" value="Genomic_DNA"/>
</dbReference>
<protein>
    <submittedName>
        <fullName evidence="5">Methyltransferase domain-containing protein</fullName>
    </submittedName>
</protein>
<evidence type="ECO:0000313" key="6">
    <source>
        <dbReference type="Proteomes" id="UP000305939"/>
    </source>
</evidence>
<dbReference type="InterPro" id="IPR029063">
    <property type="entry name" value="SAM-dependent_MTases_sf"/>
</dbReference>
<dbReference type="PANTHER" id="PTHR43591">
    <property type="entry name" value="METHYLTRANSFERASE"/>
    <property type="match status" value="1"/>
</dbReference>
<accession>A0A4S3M4G5</accession>
<dbReference type="GO" id="GO:0032259">
    <property type="term" value="P:methylation"/>
    <property type="evidence" value="ECO:0007669"/>
    <property type="project" value="UniProtKB-KW"/>
</dbReference>
<dbReference type="GO" id="GO:0009234">
    <property type="term" value="P:menaquinone biosynthetic process"/>
    <property type="evidence" value="ECO:0007669"/>
    <property type="project" value="UniProtKB-KW"/>
</dbReference>
<dbReference type="GO" id="GO:0008168">
    <property type="term" value="F:methyltransferase activity"/>
    <property type="evidence" value="ECO:0007669"/>
    <property type="project" value="UniProtKB-KW"/>
</dbReference>